<sequence>MHFLYTVMDSQVGSSDRTPLTTAIGVDSHTSDVNQVLNVETLTETTTKTPTTSPLPRIEALKTTVKSSDGQSHEMELDTNNNLIIFRLLNKKNGYTDISMTLKLSEVLCVRNKRIPMKKSKGLPFNVVDDQLSSPETPNSLFLYYAHKINVYKWRIREVIALFTTSGEKKAWVKLLSEKLKQLPERPKKLVIFINPFGGKGKAKKIYQNKVEPFFKMVGIECNVILTERANHAFDLLQEFKDDPWNTMDGVVSVGGDGLFNEVLCSTIMRAQKESGKNISDINVDNLTTPRMRFGIIGAGSANSIVSTVHGIDDVPTAAIHIAIGSQCTVDVCTVHEGDKLLRISANAISYGWLGDVLSDSENYRWMGPVRYQWSALRTTARNPSYRGLVKFKLNENNYSIGDGQVSPSQHHNNERNSSSQEKARLTTTLSVRENLARLPKCSEPCKLCESGECDPNYPYHLTADFSHIICAVIPCVSPFTPYGIAPYAGINDGSMDLAMIPKVSRINNLDIMRKVAMYGGRDIMASVQDLHAFRVSRFSFTPGKLLGEGNTEDKNEYKQGSWNLDGEIMVQPEDKVLHFRLHPRLINYFGRCTDLTDPRYKICFCCHKVEKKSNIILLENDT</sequence>
<dbReference type="GO" id="GO:0001729">
    <property type="term" value="F:ceramide kinase activity"/>
    <property type="evidence" value="ECO:0007669"/>
    <property type="project" value="TreeGrafter"/>
</dbReference>
<evidence type="ECO:0000256" key="1">
    <source>
        <dbReference type="SAM" id="MobiDB-lite"/>
    </source>
</evidence>
<dbReference type="Pfam" id="PF19280">
    <property type="entry name" value="CERK_C"/>
    <property type="match status" value="1"/>
</dbReference>
<dbReference type="PROSITE" id="PS50146">
    <property type="entry name" value="DAGK"/>
    <property type="match status" value="1"/>
</dbReference>
<protein>
    <submittedName>
        <fullName evidence="3">DAGKc domain-containing protein</fullName>
    </submittedName>
</protein>
<evidence type="ECO:0000313" key="3">
    <source>
        <dbReference type="WBParaSite" id="SSTP_0001007900.1"/>
    </source>
</evidence>
<name>A0A0K0EKT8_STRER</name>
<dbReference type="SUPFAM" id="SSF111331">
    <property type="entry name" value="NAD kinase/diacylglycerol kinase-like"/>
    <property type="match status" value="1"/>
</dbReference>
<dbReference type="InterPro" id="IPR016064">
    <property type="entry name" value="NAD/diacylglycerol_kinase_sf"/>
</dbReference>
<evidence type="ECO:0000259" key="2">
    <source>
        <dbReference type="PROSITE" id="PS50146"/>
    </source>
</evidence>
<dbReference type="AlphaFoldDB" id="A0A0K0EKT8"/>
<proteinExistence type="predicted"/>
<dbReference type="WBParaSite" id="SSTP_0001007900.1">
    <property type="protein sequence ID" value="SSTP_0001007900.1"/>
    <property type="gene ID" value="SSTP_0001007900"/>
</dbReference>
<dbReference type="PANTHER" id="PTHR12358">
    <property type="entry name" value="SPHINGOSINE KINASE"/>
    <property type="match status" value="1"/>
</dbReference>
<dbReference type="Pfam" id="PF00781">
    <property type="entry name" value="DAGK_cat"/>
    <property type="match status" value="1"/>
</dbReference>
<feature type="region of interest" description="Disordered" evidence="1">
    <location>
        <begin position="403"/>
        <end position="425"/>
    </location>
</feature>
<dbReference type="InterPro" id="IPR045363">
    <property type="entry name" value="CERK_C"/>
</dbReference>
<dbReference type="GO" id="GO:0016020">
    <property type="term" value="C:membrane"/>
    <property type="evidence" value="ECO:0007669"/>
    <property type="project" value="GOC"/>
</dbReference>
<dbReference type="InterPro" id="IPR050187">
    <property type="entry name" value="Lipid_Phosphate_FormReg"/>
</dbReference>
<dbReference type="GO" id="GO:0006672">
    <property type="term" value="P:ceramide metabolic process"/>
    <property type="evidence" value="ECO:0007669"/>
    <property type="project" value="TreeGrafter"/>
</dbReference>
<dbReference type="STRING" id="6248.A0A0K0EKT8"/>
<dbReference type="Gene3D" id="3.40.50.10330">
    <property type="entry name" value="Probable inorganic polyphosphate/atp-NAD kinase, domain 1"/>
    <property type="match status" value="1"/>
</dbReference>
<feature type="domain" description="DAGKc" evidence="2">
    <location>
        <begin position="185"/>
        <end position="338"/>
    </location>
</feature>
<accession>A0A0K0EKT8</accession>
<dbReference type="InterPro" id="IPR001206">
    <property type="entry name" value="Diacylglycerol_kinase_cat_dom"/>
</dbReference>
<organism evidence="3">
    <name type="scientific">Strongyloides stercoralis</name>
    <name type="common">Threadworm</name>
    <dbReference type="NCBI Taxonomy" id="6248"/>
    <lineage>
        <taxon>Eukaryota</taxon>
        <taxon>Metazoa</taxon>
        <taxon>Ecdysozoa</taxon>
        <taxon>Nematoda</taxon>
        <taxon>Chromadorea</taxon>
        <taxon>Rhabditida</taxon>
        <taxon>Tylenchina</taxon>
        <taxon>Panagrolaimomorpha</taxon>
        <taxon>Strongyloidoidea</taxon>
        <taxon>Strongyloididae</taxon>
        <taxon>Strongyloides</taxon>
    </lineage>
</organism>
<dbReference type="Gene3D" id="2.60.200.40">
    <property type="match status" value="1"/>
</dbReference>
<reference evidence="3" key="1">
    <citation type="submission" date="2015-08" db="UniProtKB">
        <authorList>
            <consortium name="WormBaseParasite"/>
        </authorList>
    </citation>
    <scope>IDENTIFICATION</scope>
</reference>
<dbReference type="InterPro" id="IPR017438">
    <property type="entry name" value="ATP-NAD_kinase_N"/>
</dbReference>
<dbReference type="PANTHER" id="PTHR12358:SF111">
    <property type="entry name" value="CERAMIDE KINASE, ISOFORM A"/>
    <property type="match status" value="1"/>
</dbReference>